<reference evidence="2" key="1">
    <citation type="journal article" date="2022" name="New Phytol.">
        <title>Evolutionary transition to the ectomycorrhizal habit in the genomes of a hyperdiverse lineage of mushroom-forming fungi.</title>
        <authorList>
            <person name="Looney B."/>
            <person name="Miyauchi S."/>
            <person name="Morin E."/>
            <person name="Drula E."/>
            <person name="Courty P.E."/>
            <person name="Kohler A."/>
            <person name="Kuo A."/>
            <person name="LaButti K."/>
            <person name="Pangilinan J."/>
            <person name="Lipzen A."/>
            <person name="Riley R."/>
            <person name="Andreopoulos W."/>
            <person name="He G."/>
            <person name="Johnson J."/>
            <person name="Nolan M."/>
            <person name="Tritt A."/>
            <person name="Barry K.W."/>
            <person name="Grigoriev I.V."/>
            <person name="Nagy L.G."/>
            <person name="Hibbett D."/>
            <person name="Henrissat B."/>
            <person name="Matheny P.B."/>
            <person name="Labbe J."/>
            <person name="Martin F.M."/>
        </authorList>
    </citation>
    <scope>NUCLEOTIDE SEQUENCE</scope>
    <source>
        <strain evidence="2">BPL690</strain>
    </source>
</reference>
<evidence type="ECO:0000313" key="3">
    <source>
        <dbReference type="Proteomes" id="UP001203297"/>
    </source>
</evidence>
<keyword evidence="3" id="KW-1185">Reference proteome</keyword>
<dbReference type="Proteomes" id="UP001203297">
    <property type="component" value="Unassembled WGS sequence"/>
</dbReference>
<protein>
    <submittedName>
        <fullName evidence="2">Uncharacterized protein</fullName>
    </submittedName>
</protein>
<keyword evidence="1" id="KW-0175">Coiled coil</keyword>
<evidence type="ECO:0000256" key="1">
    <source>
        <dbReference type="SAM" id="Coils"/>
    </source>
</evidence>
<accession>A0AAD4LXV5</accession>
<name>A0AAD4LXV5_9AGAM</name>
<feature type="coiled-coil region" evidence="1">
    <location>
        <begin position="72"/>
        <end position="99"/>
    </location>
</feature>
<gene>
    <name evidence="2" type="ORF">B0F90DRAFT_1920412</name>
</gene>
<organism evidence="2 3">
    <name type="scientific">Multifurca ochricompacta</name>
    <dbReference type="NCBI Taxonomy" id="376703"/>
    <lineage>
        <taxon>Eukaryota</taxon>
        <taxon>Fungi</taxon>
        <taxon>Dikarya</taxon>
        <taxon>Basidiomycota</taxon>
        <taxon>Agaricomycotina</taxon>
        <taxon>Agaricomycetes</taxon>
        <taxon>Russulales</taxon>
        <taxon>Russulaceae</taxon>
        <taxon>Multifurca</taxon>
    </lineage>
</organism>
<comment type="caution">
    <text evidence="2">The sequence shown here is derived from an EMBL/GenBank/DDBJ whole genome shotgun (WGS) entry which is preliminary data.</text>
</comment>
<evidence type="ECO:0000313" key="2">
    <source>
        <dbReference type="EMBL" id="KAI0292091.1"/>
    </source>
</evidence>
<sequence>MTGSSSIWRGGHIIPSMKISVTHSRAFLPQGLSIKPRGFPSSLNTVAILRRTLHASPVFGGNDALRARKLAVSAAIERMDTLENKLRIKQSRIEELRRVKSTDSEHVELKENLLTLTRQGADITQQYAGLVRVAIKDQVEATKFGLEYLQECSRKRELEALLGERDAERSYR</sequence>
<proteinExistence type="predicted"/>
<dbReference type="EMBL" id="WTXG01000131">
    <property type="protein sequence ID" value="KAI0292091.1"/>
    <property type="molecule type" value="Genomic_DNA"/>
</dbReference>
<dbReference type="AlphaFoldDB" id="A0AAD4LXV5"/>